<evidence type="ECO:0000313" key="3">
    <source>
        <dbReference type="Proteomes" id="UP000178602"/>
    </source>
</evidence>
<feature type="signal peptide" evidence="1">
    <location>
        <begin position="1"/>
        <end position="24"/>
    </location>
</feature>
<keyword evidence="1" id="KW-0732">Signal</keyword>
<reference evidence="2 3" key="1">
    <citation type="journal article" date="2016" name="Nat. Commun.">
        <title>Thousands of microbial genomes shed light on interconnected biogeochemical processes in an aquifer system.</title>
        <authorList>
            <person name="Anantharaman K."/>
            <person name="Brown C.T."/>
            <person name="Hug L.A."/>
            <person name="Sharon I."/>
            <person name="Castelle C.J."/>
            <person name="Probst A.J."/>
            <person name="Thomas B.C."/>
            <person name="Singh A."/>
            <person name="Wilkins M.J."/>
            <person name="Karaoz U."/>
            <person name="Brodie E.L."/>
            <person name="Williams K.H."/>
            <person name="Hubbard S.S."/>
            <person name="Banfield J.F."/>
        </authorList>
    </citation>
    <scope>NUCLEOTIDE SEQUENCE [LARGE SCALE GENOMIC DNA]</scope>
</reference>
<proteinExistence type="predicted"/>
<gene>
    <name evidence="2" type="ORF">A3K49_06350</name>
</gene>
<dbReference type="Proteomes" id="UP000178602">
    <property type="component" value="Unassembled WGS sequence"/>
</dbReference>
<dbReference type="AlphaFoldDB" id="A0A1F4T774"/>
<protein>
    <submittedName>
        <fullName evidence="2">Uncharacterized protein</fullName>
    </submittedName>
</protein>
<evidence type="ECO:0000256" key="1">
    <source>
        <dbReference type="SAM" id="SignalP"/>
    </source>
</evidence>
<feature type="chain" id="PRO_5009514516" evidence="1">
    <location>
        <begin position="25"/>
        <end position="162"/>
    </location>
</feature>
<name>A0A1F4T774_UNCSA</name>
<accession>A0A1F4T774</accession>
<dbReference type="EMBL" id="MEUG01000001">
    <property type="protein sequence ID" value="OGC28564.1"/>
    <property type="molecule type" value="Genomic_DNA"/>
</dbReference>
<organism evidence="2 3">
    <name type="scientific">candidate division WOR-1 bacterium RIFOXYC12_FULL_54_18</name>
    <dbReference type="NCBI Taxonomy" id="1802584"/>
    <lineage>
        <taxon>Bacteria</taxon>
        <taxon>Bacillati</taxon>
        <taxon>Saganbacteria</taxon>
    </lineage>
</organism>
<sequence length="162" mass="18668">MAKRSLTVALAAALVFSLAWPLAAKTAAPAAYPSLKVLVTTYYTHNWSEFGRYKKVSTGGRRLGHYVALNFLPGGSIITIPRLFGRQQFEVADTFGGRGWDYFKGKRYWKIDILRDAGEFYEDIDSPVDLYIVKYNKRGEFKNREVKRNALLIYKRFEKQLR</sequence>
<evidence type="ECO:0000313" key="2">
    <source>
        <dbReference type="EMBL" id="OGC28564.1"/>
    </source>
</evidence>
<comment type="caution">
    <text evidence="2">The sequence shown here is derived from an EMBL/GenBank/DDBJ whole genome shotgun (WGS) entry which is preliminary data.</text>
</comment>